<reference evidence="3" key="2">
    <citation type="submission" date="2020-11" db="EMBL/GenBank/DDBJ databases">
        <authorList>
            <consortium name="DOE Joint Genome Institute"/>
            <person name="Kuo A."/>
            <person name="Miyauchi S."/>
            <person name="Kiss E."/>
            <person name="Drula E."/>
            <person name="Kohler A."/>
            <person name="Sanchez-Garcia M."/>
            <person name="Andreopoulos B."/>
            <person name="Barry K.W."/>
            <person name="Bonito G."/>
            <person name="Buee M."/>
            <person name="Carver A."/>
            <person name="Chen C."/>
            <person name="Cichocki N."/>
            <person name="Clum A."/>
            <person name="Culley D."/>
            <person name="Crous P.W."/>
            <person name="Fauchery L."/>
            <person name="Girlanda M."/>
            <person name="Hayes R."/>
            <person name="Keri Z."/>
            <person name="Labutti K."/>
            <person name="Lipzen A."/>
            <person name="Lombard V."/>
            <person name="Magnuson J."/>
            <person name="Maillard F."/>
            <person name="Morin E."/>
            <person name="Murat C."/>
            <person name="Nolan M."/>
            <person name="Ohm R."/>
            <person name="Pangilinan J."/>
            <person name="Pereira M."/>
            <person name="Perotto S."/>
            <person name="Peter M."/>
            <person name="Riley R."/>
            <person name="Sitrit Y."/>
            <person name="Stielow B."/>
            <person name="Szollosi G."/>
            <person name="Zifcakova L."/>
            <person name="Stursova M."/>
            <person name="Spatafora J.W."/>
            <person name="Tedersoo L."/>
            <person name="Vaario L.-M."/>
            <person name="Yamada A."/>
            <person name="Yan M."/>
            <person name="Wang P."/>
            <person name="Xu J."/>
            <person name="Bruns T."/>
            <person name="Baldrian P."/>
            <person name="Vilgalys R."/>
            <person name="Henrissat B."/>
            <person name="Grigoriev I.V."/>
            <person name="Hibbett D."/>
            <person name="Nagy L.G."/>
            <person name="Martin F.M."/>
        </authorList>
    </citation>
    <scope>NUCLEOTIDE SEQUENCE</scope>
    <source>
        <strain evidence="3">UH-Tt-Lm1</strain>
    </source>
</reference>
<dbReference type="SUPFAM" id="SSF52540">
    <property type="entry name" value="P-loop containing nucleoside triphosphate hydrolases"/>
    <property type="match status" value="1"/>
</dbReference>
<dbReference type="EMBL" id="WIUZ02000008">
    <property type="protein sequence ID" value="KAF9784513.1"/>
    <property type="molecule type" value="Genomic_DNA"/>
</dbReference>
<dbReference type="InterPro" id="IPR007111">
    <property type="entry name" value="NACHT_NTPase"/>
</dbReference>
<dbReference type="InterPro" id="IPR056884">
    <property type="entry name" value="NPHP3-like_N"/>
</dbReference>
<organism evidence="3 4">
    <name type="scientific">Thelephora terrestris</name>
    <dbReference type="NCBI Taxonomy" id="56493"/>
    <lineage>
        <taxon>Eukaryota</taxon>
        <taxon>Fungi</taxon>
        <taxon>Dikarya</taxon>
        <taxon>Basidiomycota</taxon>
        <taxon>Agaricomycotina</taxon>
        <taxon>Agaricomycetes</taxon>
        <taxon>Thelephorales</taxon>
        <taxon>Thelephoraceae</taxon>
        <taxon>Thelephora</taxon>
    </lineage>
</organism>
<dbReference type="OrthoDB" id="5988599at2759"/>
<evidence type="ECO:0000313" key="4">
    <source>
        <dbReference type="Proteomes" id="UP000736335"/>
    </source>
</evidence>
<dbReference type="Gene3D" id="3.40.50.300">
    <property type="entry name" value="P-loop containing nucleotide triphosphate hydrolases"/>
    <property type="match status" value="1"/>
</dbReference>
<dbReference type="Gene3D" id="2.130.10.10">
    <property type="entry name" value="YVTN repeat-like/Quinoprotein amine dehydrogenase"/>
    <property type="match status" value="1"/>
</dbReference>
<keyword evidence="1" id="KW-0677">Repeat</keyword>
<accession>A0A9P6HDE2</accession>
<sequence length="1148" mass="128845">MAQQQAILDQSCRMIDEAELSVLNSCRRAKGAEYRHGDRRGCLGGTRETVLSEIESWAKGFDVSSVFWLNGLAGTGKSTIAQTIAERIFAEDLLGASFFCSRDFEDRSNLRFIFPTIAFQLAHKYSDFRSHLVSLLRSDPDVFYESLCSQMQKLIAEPLQITGVSTVIVIDALDECKDHEPSSAILSVLGRFVKQIPGVKFFITGRPEPRIETGFRLPLLVNSTDVFVLHNVHASLINSDIRLFLEHELSELSRRRGLEGWPSDEHIDILCRRAAGLFVYAVATVKFLDGKVQFPRDRLSVILKLPESTAPEGKTCFNQKTTLDSLYMSILQAAFDEEDPDTDSKARNIIGTIVLLVNSLPPPAIAELIGLKSEEVTLFLAQIQSLLAMGEDPSQPVKPFHKSFPEFITDSSRCTNTRFYVSPKPLHLELATNCLRLMNVELEQDLLSLPDYALNSEVEDLQARIDDRVSIALQYACRSWHSHLTEARGDVSDVINQLKVLLEEKFLAWLEVLSALGDVRGAVVGLEELAPWLQEVAEDSHLQHMAKDYLNFVTKFFEPINISATHIYHSALELCPMSSDVRGRYYDSCRRITQLPRVVVGTQDRWDPTVSVSSKGGEYKSCSWSPCGRFVAAQMESIVEVRNQLTFELLTVLQPTEPTHQLTGPLAYSPDGRSIACASDTSIVIWDIQTGGVAKELDCGTKNLSMVWSLDGKSICTIGDDKNAFSVRTHNVAARTTSSPENLRSDDNPHLSAYETSFRVVTTARSYFRGTIEVFAVGHTLVKIHSFNLTWRGPTSHLEICFSPTTCRIAVLCHSVLHVFGNWNPSRLLQEGPGHFSSQFFSSDGILFGAFDGRSFHGWKYDSDRYYPWRRFEYQDWTNPTFQFSPNSSSVLEHFGRILRVWNLEDDLIPDPFEITCAVIPRSGNHILTATPYKSIVEIVDPHSKTPCQTIKTGETVYTLALTGNVLLVSSGVRVVAWLLTDEGLVDGVSSGSIAGPRDSIWTTPIAPFDKVLMIGNQVGAFKTEEHVGGRGFKMEERALFVYHTETGELLQHQSVPKHFSGYWNFDRVLLRGRDHLRCHNISPSNTSLEGTSQITLQEGWAKDPEGRHMLWIPAEWRKSWHCADWLHDARIQFSVIGRGRKPVIVKF</sequence>
<name>A0A9P6HDE2_9AGAM</name>
<dbReference type="AlphaFoldDB" id="A0A9P6HDE2"/>
<evidence type="ECO:0000259" key="2">
    <source>
        <dbReference type="PROSITE" id="PS50837"/>
    </source>
</evidence>
<dbReference type="Proteomes" id="UP000736335">
    <property type="component" value="Unassembled WGS sequence"/>
</dbReference>
<dbReference type="PANTHER" id="PTHR10039:SF17">
    <property type="entry name" value="FUNGAL STAND N-TERMINAL GOODBYE DOMAIN-CONTAINING PROTEIN-RELATED"/>
    <property type="match status" value="1"/>
</dbReference>
<protein>
    <recommendedName>
        <fullName evidence="2">NACHT domain-containing protein</fullName>
    </recommendedName>
</protein>
<dbReference type="Pfam" id="PF24883">
    <property type="entry name" value="NPHP3_N"/>
    <property type="match status" value="1"/>
</dbReference>
<feature type="domain" description="NACHT" evidence="2">
    <location>
        <begin position="65"/>
        <end position="212"/>
    </location>
</feature>
<evidence type="ECO:0000256" key="1">
    <source>
        <dbReference type="ARBA" id="ARBA00022737"/>
    </source>
</evidence>
<reference evidence="3" key="1">
    <citation type="journal article" date="2020" name="Nat. Commun.">
        <title>Large-scale genome sequencing of mycorrhizal fungi provides insights into the early evolution of symbiotic traits.</title>
        <authorList>
            <person name="Miyauchi S."/>
            <person name="Kiss E."/>
            <person name="Kuo A."/>
            <person name="Drula E."/>
            <person name="Kohler A."/>
            <person name="Sanchez-Garcia M."/>
            <person name="Morin E."/>
            <person name="Andreopoulos B."/>
            <person name="Barry K.W."/>
            <person name="Bonito G."/>
            <person name="Buee M."/>
            <person name="Carver A."/>
            <person name="Chen C."/>
            <person name="Cichocki N."/>
            <person name="Clum A."/>
            <person name="Culley D."/>
            <person name="Crous P.W."/>
            <person name="Fauchery L."/>
            <person name="Girlanda M."/>
            <person name="Hayes R.D."/>
            <person name="Keri Z."/>
            <person name="LaButti K."/>
            <person name="Lipzen A."/>
            <person name="Lombard V."/>
            <person name="Magnuson J."/>
            <person name="Maillard F."/>
            <person name="Murat C."/>
            <person name="Nolan M."/>
            <person name="Ohm R.A."/>
            <person name="Pangilinan J."/>
            <person name="Pereira M.F."/>
            <person name="Perotto S."/>
            <person name="Peter M."/>
            <person name="Pfister S."/>
            <person name="Riley R."/>
            <person name="Sitrit Y."/>
            <person name="Stielow J.B."/>
            <person name="Szollosi G."/>
            <person name="Zifcakova L."/>
            <person name="Stursova M."/>
            <person name="Spatafora J.W."/>
            <person name="Tedersoo L."/>
            <person name="Vaario L.M."/>
            <person name="Yamada A."/>
            <person name="Yan M."/>
            <person name="Wang P."/>
            <person name="Xu J."/>
            <person name="Bruns T."/>
            <person name="Baldrian P."/>
            <person name="Vilgalys R."/>
            <person name="Dunand C."/>
            <person name="Henrissat B."/>
            <person name="Grigoriev I.V."/>
            <person name="Hibbett D."/>
            <person name="Nagy L.G."/>
            <person name="Martin F.M."/>
        </authorList>
    </citation>
    <scope>NUCLEOTIDE SEQUENCE</scope>
    <source>
        <strain evidence="3">UH-Tt-Lm1</strain>
    </source>
</reference>
<evidence type="ECO:0000313" key="3">
    <source>
        <dbReference type="EMBL" id="KAF9784513.1"/>
    </source>
</evidence>
<proteinExistence type="predicted"/>
<comment type="caution">
    <text evidence="3">The sequence shown here is derived from an EMBL/GenBank/DDBJ whole genome shotgun (WGS) entry which is preliminary data.</text>
</comment>
<gene>
    <name evidence="3" type="ORF">BJ322DRAFT_850627</name>
</gene>
<dbReference type="PANTHER" id="PTHR10039">
    <property type="entry name" value="AMELOGENIN"/>
    <property type="match status" value="1"/>
</dbReference>
<dbReference type="InterPro" id="IPR015943">
    <property type="entry name" value="WD40/YVTN_repeat-like_dom_sf"/>
</dbReference>
<dbReference type="PROSITE" id="PS50837">
    <property type="entry name" value="NACHT"/>
    <property type="match status" value="1"/>
</dbReference>
<keyword evidence="4" id="KW-1185">Reference proteome</keyword>
<dbReference type="SUPFAM" id="SSF82171">
    <property type="entry name" value="DPP6 N-terminal domain-like"/>
    <property type="match status" value="1"/>
</dbReference>
<dbReference type="InterPro" id="IPR027417">
    <property type="entry name" value="P-loop_NTPase"/>
</dbReference>